<dbReference type="GO" id="GO:0005524">
    <property type="term" value="F:ATP binding"/>
    <property type="evidence" value="ECO:0007669"/>
    <property type="project" value="UniProtKB-KW"/>
</dbReference>
<sequence length="261" mass="27533">MSGLRIRGLSAGYRGREVVRSLDLEGIAPGTVTALVGPNAAGKSTLLRAMAGLIPASGSVVLDGEDLLALDLDARSARIGFMPQSLPHRVSLSVFESVLVALKASGGAGRMDPRARVMAALDRVDLGDLANEPLDRLSGGQRQLASLAQAIVREPRLLLLDEPTSALDLGHQFAVMSMARSLAEAGGIVIVVLHDLVLAARWADRVAVLRRGALRAFGPADDVLTPEVFADTWAVRGRLMRSPLGVPYLDVDAIGRDTPPE</sequence>
<comment type="caution">
    <text evidence="5">The sequence shown here is derived from an EMBL/GenBank/DDBJ whole genome shotgun (WGS) entry which is preliminary data.</text>
</comment>
<evidence type="ECO:0000313" key="5">
    <source>
        <dbReference type="EMBL" id="TDR87071.1"/>
    </source>
</evidence>
<keyword evidence="3 5" id="KW-0067">ATP-binding</keyword>
<evidence type="ECO:0000259" key="4">
    <source>
        <dbReference type="PROSITE" id="PS50893"/>
    </source>
</evidence>
<reference evidence="5 6" key="1">
    <citation type="submission" date="2019-03" db="EMBL/GenBank/DDBJ databases">
        <title>Genomic Encyclopedia of Type Strains, Phase IV (KMG-IV): sequencing the most valuable type-strain genomes for metagenomic binning, comparative biology and taxonomic classification.</title>
        <authorList>
            <person name="Goeker M."/>
        </authorList>
    </citation>
    <scope>NUCLEOTIDE SEQUENCE [LARGE SCALE GENOMIC DNA]</scope>
    <source>
        <strain evidence="5 6">DSM 25903</strain>
    </source>
</reference>
<evidence type="ECO:0000256" key="1">
    <source>
        <dbReference type="ARBA" id="ARBA00005417"/>
    </source>
</evidence>
<dbReference type="RefSeq" id="WP_133773671.1">
    <property type="nucleotide sequence ID" value="NZ_SNZR01000016.1"/>
</dbReference>
<organism evidence="5 6">
    <name type="scientific">Enterovirga rhinocerotis</name>
    <dbReference type="NCBI Taxonomy" id="1339210"/>
    <lineage>
        <taxon>Bacteria</taxon>
        <taxon>Pseudomonadati</taxon>
        <taxon>Pseudomonadota</taxon>
        <taxon>Alphaproteobacteria</taxon>
        <taxon>Hyphomicrobiales</taxon>
        <taxon>Methylobacteriaceae</taxon>
        <taxon>Enterovirga</taxon>
    </lineage>
</organism>
<dbReference type="PANTHER" id="PTHR42794:SF2">
    <property type="entry name" value="ABC TRANSPORTER ATP-BINDING PROTEIN"/>
    <property type="match status" value="1"/>
</dbReference>
<dbReference type="CDD" id="cd03214">
    <property type="entry name" value="ABC_Iron-Siderophores_B12_Hemin"/>
    <property type="match status" value="1"/>
</dbReference>
<dbReference type="PROSITE" id="PS00211">
    <property type="entry name" value="ABC_TRANSPORTER_1"/>
    <property type="match status" value="1"/>
</dbReference>
<dbReference type="Pfam" id="PF00005">
    <property type="entry name" value="ABC_tran"/>
    <property type="match status" value="1"/>
</dbReference>
<keyword evidence="6" id="KW-1185">Reference proteome</keyword>
<dbReference type="SUPFAM" id="SSF52540">
    <property type="entry name" value="P-loop containing nucleoside triphosphate hydrolases"/>
    <property type="match status" value="1"/>
</dbReference>
<evidence type="ECO:0000313" key="6">
    <source>
        <dbReference type="Proteomes" id="UP000295122"/>
    </source>
</evidence>
<dbReference type="EMBL" id="SNZR01000016">
    <property type="protein sequence ID" value="TDR87071.1"/>
    <property type="molecule type" value="Genomic_DNA"/>
</dbReference>
<dbReference type="OrthoDB" id="9810077at2"/>
<dbReference type="InterPro" id="IPR003439">
    <property type="entry name" value="ABC_transporter-like_ATP-bd"/>
</dbReference>
<protein>
    <submittedName>
        <fullName evidence="5">Iron complex transport system ATP-binding protein</fullName>
    </submittedName>
</protein>
<gene>
    <name evidence="5" type="ORF">EV668_4150</name>
</gene>
<dbReference type="PROSITE" id="PS50893">
    <property type="entry name" value="ABC_TRANSPORTER_2"/>
    <property type="match status" value="1"/>
</dbReference>
<dbReference type="InterPro" id="IPR003593">
    <property type="entry name" value="AAA+_ATPase"/>
</dbReference>
<dbReference type="SMART" id="SM00382">
    <property type="entry name" value="AAA"/>
    <property type="match status" value="1"/>
</dbReference>
<proteinExistence type="inferred from homology"/>
<evidence type="ECO:0000256" key="3">
    <source>
        <dbReference type="ARBA" id="ARBA00022840"/>
    </source>
</evidence>
<dbReference type="Proteomes" id="UP000295122">
    <property type="component" value="Unassembled WGS sequence"/>
</dbReference>
<evidence type="ECO:0000256" key="2">
    <source>
        <dbReference type="ARBA" id="ARBA00022741"/>
    </source>
</evidence>
<keyword evidence="2" id="KW-0547">Nucleotide-binding</keyword>
<accession>A0A4R7BNY8</accession>
<dbReference type="PANTHER" id="PTHR42794">
    <property type="entry name" value="HEMIN IMPORT ATP-BINDING PROTEIN HMUV"/>
    <property type="match status" value="1"/>
</dbReference>
<name>A0A4R7BNY8_9HYPH</name>
<dbReference type="InterPro" id="IPR017871">
    <property type="entry name" value="ABC_transporter-like_CS"/>
</dbReference>
<feature type="domain" description="ABC transporter" evidence="4">
    <location>
        <begin position="4"/>
        <end position="236"/>
    </location>
</feature>
<comment type="similarity">
    <text evidence="1">Belongs to the ABC transporter superfamily.</text>
</comment>
<dbReference type="InterPro" id="IPR027417">
    <property type="entry name" value="P-loop_NTPase"/>
</dbReference>
<dbReference type="AlphaFoldDB" id="A0A4R7BNY8"/>
<dbReference type="Gene3D" id="3.40.50.300">
    <property type="entry name" value="P-loop containing nucleotide triphosphate hydrolases"/>
    <property type="match status" value="1"/>
</dbReference>
<dbReference type="GO" id="GO:0016887">
    <property type="term" value="F:ATP hydrolysis activity"/>
    <property type="evidence" value="ECO:0007669"/>
    <property type="project" value="InterPro"/>
</dbReference>